<evidence type="ECO:0000313" key="17">
    <source>
        <dbReference type="EMBL" id="CAF5215208.1"/>
    </source>
</evidence>
<dbReference type="Gene3D" id="1.20.1530.20">
    <property type="match status" value="1"/>
</dbReference>
<reference evidence="13" key="1">
    <citation type="submission" date="2021-02" db="EMBL/GenBank/DDBJ databases">
        <authorList>
            <person name="Nowell W R."/>
        </authorList>
    </citation>
    <scope>NUCLEOTIDE SEQUENCE</scope>
</reference>
<dbReference type="Proteomes" id="UP000663842">
    <property type="component" value="Unassembled WGS sequence"/>
</dbReference>
<dbReference type="Proteomes" id="UP000663855">
    <property type="component" value="Unassembled WGS sequence"/>
</dbReference>
<evidence type="ECO:0000313" key="9">
    <source>
        <dbReference type="EMBL" id="CAF1553352.1"/>
    </source>
</evidence>
<dbReference type="Pfam" id="PF01758">
    <property type="entry name" value="SBF"/>
    <property type="match status" value="1"/>
</dbReference>
<evidence type="ECO:0008006" key="20">
    <source>
        <dbReference type="Google" id="ProtNLM"/>
    </source>
</evidence>
<dbReference type="EMBL" id="CAJNOV010014529">
    <property type="protein sequence ID" value="CAF1553352.1"/>
    <property type="molecule type" value="Genomic_DNA"/>
</dbReference>
<evidence type="ECO:0000313" key="19">
    <source>
        <dbReference type="Proteomes" id="UP000663866"/>
    </source>
</evidence>
<evidence type="ECO:0000313" key="16">
    <source>
        <dbReference type="EMBL" id="CAF5203656.1"/>
    </source>
</evidence>
<organism evidence="13 18">
    <name type="scientific">Rotaria magnacalcarata</name>
    <dbReference type="NCBI Taxonomy" id="392030"/>
    <lineage>
        <taxon>Eukaryota</taxon>
        <taxon>Metazoa</taxon>
        <taxon>Spiralia</taxon>
        <taxon>Gnathifera</taxon>
        <taxon>Rotifera</taxon>
        <taxon>Eurotatoria</taxon>
        <taxon>Bdelloidea</taxon>
        <taxon>Philodinida</taxon>
        <taxon>Philodinidae</taxon>
        <taxon>Rotaria</taxon>
    </lineage>
</organism>
<dbReference type="EMBL" id="CAJOBF010000020">
    <property type="protein sequence ID" value="CAF3725472.1"/>
    <property type="molecule type" value="Genomic_DNA"/>
</dbReference>
<dbReference type="EMBL" id="CAJNRE010011439">
    <property type="protein sequence ID" value="CAF2101357.1"/>
    <property type="molecule type" value="Genomic_DNA"/>
</dbReference>
<evidence type="ECO:0000256" key="5">
    <source>
        <dbReference type="ARBA" id="ARBA00022989"/>
    </source>
</evidence>
<comment type="caution">
    <text evidence="13">The sequence shown here is derived from an EMBL/GenBank/DDBJ whole genome shotgun (WGS) entry which is preliminary data.</text>
</comment>
<comment type="similarity">
    <text evidence="2">Belongs to the bile acid:sodium symporter (BASS) (TC 2.A.28) family.</text>
</comment>
<dbReference type="GO" id="GO:0016020">
    <property type="term" value="C:membrane"/>
    <property type="evidence" value="ECO:0007669"/>
    <property type="project" value="UniProtKB-SubCell"/>
</dbReference>
<dbReference type="EMBL" id="CAJOBH010246117">
    <property type="protein sequence ID" value="CAF5125304.1"/>
    <property type="molecule type" value="Genomic_DNA"/>
</dbReference>
<dbReference type="Proteomes" id="UP000676336">
    <property type="component" value="Unassembled WGS sequence"/>
</dbReference>
<dbReference type="Proteomes" id="UP000663824">
    <property type="component" value="Unassembled WGS sequence"/>
</dbReference>
<dbReference type="EMBL" id="CAJOBJ010347536">
    <property type="protein sequence ID" value="CAF5203656.1"/>
    <property type="molecule type" value="Genomic_DNA"/>
</dbReference>
<dbReference type="Proteomes" id="UP000663887">
    <property type="component" value="Unassembled WGS sequence"/>
</dbReference>
<evidence type="ECO:0000313" key="13">
    <source>
        <dbReference type="EMBL" id="CAF3725472.1"/>
    </source>
</evidence>
<keyword evidence="4" id="KW-0769">Symport</keyword>
<sequence>MVSQPLRLRDKIFKYSIPIIMVPISVLMGILIDKEVLKELIRRPIQIFIGFVCQYGFMPLIAFSITIIFRYEPLYGLALFVFGCCLGDAASNQRTIICDGDISLSTCMTFT</sequence>
<evidence type="ECO:0000256" key="7">
    <source>
        <dbReference type="SAM" id="Phobius"/>
    </source>
</evidence>
<feature type="transmembrane region" description="Helical" evidence="7">
    <location>
        <begin position="12"/>
        <end position="32"/>
    </location>
</feature>
<keyword evidence="5 7" id="KW-1133">Transmembrane helix</keyword>
<evidence type="ECO:0000313" key="8">
    <source>
        <dbReference type="EMBL" id="CAF1385540.1"/>
    </source>
</evidence>
<evidence type="ECO:0000256" key="1">
    <source>
        <dbReference type="ARBA" id="ARBA00004141"/>
    </source>
</evidence>
<dbReference type="PANTHER" id="PTHR10361">
    <property type="entry name" value="SODIUM-BILE ACID COTRANSPORTER"/>
    <property type="match status" value="1"/>
</dbReference>
<dbReference type="EMBL" id="CAJNRG010002071">
    <property type="protein sequence ID" value="CAF2043014.1"/>
    <property type="molecule type" value="Genomic_DNA"/>
</dbReference>
<evidence type="ECO:0000313" key="11">
    <source>
        <dbReference type="EMBL" id="CAF2101357.1"/>
    </source>
</evidence>
<dbReference type="Proteomes" id="UP000663866">
    <property type="component" value="Unassembled WGS sequence"/>
</dbReference>
<evidence type="ECO:0000256" key="3">
    <source>
        <dbReference type="ARBA" id="ARBA00022692"/>
    </source>
</evidence>
<dbReference type="Proteomes" id="UP000663834">
    <property type="component" value="Unassembled WGS sequence"/>
</dbReference>
<name>A0A818WGX9_9BILA</name>
<accession>A0A818WGX9</accession>
<comment type="subcellular location">
    <subcellularLocation>
        <location evidence="1">Membrane</location>
        <topology evidence="1">Multi-pass membrane protein</topology>
    </subcellularLocation>
</comment>
<dbReference type="Proteomes" id="UP000681967">
    <property type="component" value="Unassembled WGS sequence"/>
</dbReference>
<keyword evidence="4" id="KW-0813">Transport</keyword>
<dbReference type="EMBL" id="CAJNRF010010099">
    <property type="protein sequence ID" value="CAF2117100.1"/>
    <property type="molecule type" value="Genomic_DNA"/>
</dbReference>
<evidence type="ECO:0000256" key="6">
    <source>
        <dbReference type="ARBA" id="ARBA00023136"/>
    </source>
</evidence>
<dbReference type="EMBL" id="CAJNOW010003548">
    <property type="protein sequence ID" value="CAF1385540.1"/>
    <property type="molecule type" value="Genomic_DNA"/>
</dbReference>
<dbReference type="Proteomes" id="UP000681720">
    <property type="component" value="Unassembled WGS sequence"/>
</dbReference>
<evidence type="ECO:0000313" key="12">
    <source>
        <dbReference type="EMBL" id="CAF2117100.1"/>
    </source>
</evidence>
<feature type="transmembrane region" description="Helical" evidence="7">
    <location>
        <begin position="44"/>
        <end position="68"/>
    </location>
</feature>
<dbReference type="EMBL" id="CAJOBI010342698">
    <property type="protein sequence ID" value="CAF5215208.1"/>
    <property type="molecule type" value="Genomic_DNA"/>
</dbReference>
<keyword evidence="19" id="KW-1185">Reference proteome</keyword>
<evidence type="ECO:0000313" key="15">
    <source>
        <dbReference type="EMBL" id="CAF5125304.1"/>
    </source>
</evidence>
<evidence type="ECO:0000313" key="14">
    <source>
        <dbReference type="EMBL" id="CAF3765067.1"/>
    </source>
</evidence>
<keyword evidence="6 7" id="KW-0472">Membrane</keyword>
<dbReference type="EMBL" id="CAJOBG010000139">
    <property type="protein sequence ID" value="CAF3765067.1"/>
    <property type="molecule type" value="Genomic_DNA"/>
</dbReference>
<dbReference type="OrthoDB" id="203097at2759"/>
<dbReference type="InterPro" id="IPR002657">
    <property type="entry name" value="BilAc:Na_symport/Acr3"/>
</dbReference>
<dbReference type="GO" id="GO:0015293">
    <property type="term" value="F:symporter activity"/>
    <property type="evidence" value="ECO:0007669"/>
    <property type="project" value="UniProtKB-KW"/>
</dbReference>
<protein>
    <recommendedName>
        <fullName evidence="20">Solute carrier family 10 member 1</fullName>
    </recommendedName>
</protein>
<dbReference type="PANTHER" id="PTHR10361:SF28">
    <property type="entry name" value="P3 PROTEIN-RELATED"/>
    <property type="match status" value="1"/>
</dbReference>
<dbReference type="InterPro" id="IPR038770">
    <property type="entry name" value="Na+/solute_symporter_sf"/>
</dbReference>
<evidence type="ECO:0000256" key="4">
    <source>
        <dbReference type="ARBA" id="ARBA00022847"/>
    </source>
</evidence>
<proteinExistence type="inferred from homology"/>
<evidence type="ECO:0000313" key="18">
    <source>
        <dbReference type="Proteomes" id="UP000663842"/>
    </source>
</evidence>
<dbReference type="InterPro" id="IPR004710">
    <property type="entry name" value="Bilac:Na_transpt"/>
</dbReference>
<keyword evidence="3 7" id="KW-0812">Transmembrane</keyword>
<dbReference type="Proteomes" id="UP000663856">
    <property type="component" value="Unassembled WGS sequence"/>
</dbReference>
<gene>
    <name evidence="15" type="ORF">BYL167_LOCUS67688</name>
    <name evidence="9" type="ORF">CJN711_LOCUS30581</name>
    <name evidence="16" type="ORF">GIL414_LOCUS77381</name>
    <name evidence="8" type="ORF">KQP761_LOCUS8942</name>
    <name evidence="11" type="ORF">MBJ925_LOCUS22326</name>
    <name evidence="14" type="ORF">OVN521_LOCUS1910</name>
    <name evidence="17" type="ORF">SMN809_LOCUS79503</name>
    <name evidence="13" type="ORF">UXM345_LOCUS480</name>
    <name evidence="12" type="ORF">WKI299_LOCUS23452</name>
    <name evidence="10" type="ORF">XDN619_LOCUS7069</name>
</gene>
<evidence type="ECO:0000256" key="2">
    <source>
        <dbReference type="ARBA" id="ARBA00006528"/>
    </source>
</evidence>
<dbReference type="AlphaFoldDB" id="A0A818WGX9"/>
<evidence type="ECO:0000313" key="10">
    <source>
        <dbReference type="EMBL" id="CAF2043014.1"/>
    </source>
</evidence>